<evidence type="ECO:0000256" key="3">
    <source>
        <dbReference type="ARBA" id="ARBA00022989"/>
    </source>
</evidence>
<keyword evidence="3" id="KW-1133">Transmembrane helix</keyword>
<reference evidence="5" key="1">
    <citation type="submission" date="2020-11" db="EMBL/GenBank/DDBJ databases">
        <title>Chlorella ohadii genome sequencing and assembly.</title>
        <authorList>
            <person name="Murik O."/>
            <person name="Treves H."/>
            <person name="Kedem I."/>
            <person name="Shotland Y."/>
            <person name="Kaplan A."/>
        </authorList>
    </citation>
    <scope>NUCLEOTIDE SEQUENCE</scope>
    <source>
        <strain evidence="5">1</strain>
    </source>
</reference>
<accession>A0AAD5DFV1</accession>
<dbReference type="PANTHER" id="PTHR14110">
    <property type="entry name" value="MITOCHONDRIAL IMPORT INNER MEMBRANE TRANSLOCASE SUBUNIT TIM22"/>
    <property type="match status" value="1"/>
</dbReference>
<dbReference type="InterPro" id="IPR039175">
    <property type="entry name" value="TIM22"/>
</dbReference>
<dbReference type="PANTHER" id="PTHR14110:SF18">
    <property type="entry name" value="OUTER ENVELOPE PORE PROTEIN 16-3, CHLOROPLASTIC_MITOCHONDRIAL"/>
    <property type="match status" value="1"/>
</dbReference>
<comment type="caution">
    <text evidence="5">The sequence shown here is derived from an EMBL/GenBank/DDBJ whole genome shotgun (WGS) entry which is preliminary data.</text>
</comment>
<evidence type="ECO:0000313" key="6">
    <source>
        <dbReference type="Proteomes" id="UP001205105"/>
    </source>
</evidence>
<keyword evidence="4" id="KW-0472">Membrane</keyword>
<gene>
    <name evidence="5" type="ORF">COHA_010179</name>
</gene>
<comment type="subcellular location">
    <subcellularLocation>
        <location evidence="1">Membrane</location>
        <topology evidence="1">Multi-pass membrane protein</topology>
    </subcellularLocation>
</comment>
<protein>
    <submittedName>
        <fullName evidence="5">Uncharacterized protein</fullName>
    </submittedName>
</protein>
<name>A0AAD5DFV1_9CHLO</name>
<dbReference type="Proteomes" id="UP001205105">
    <property type="component" value="Unassembled WGS sequence"/>
</dbReference>
<dbReference type="Pfam" id="PF02466">
    <property type="entry name" value="Tim17"/>
    <property type="match status" value="1"/>
</dbReference>
<dbReference type="GO" id="GO:0045039">
    <property type="term" value="P:protein insertion into mitochondrial inner membrane"/>
    <property type="evidence" value="ECO:0007669"/>
    <property type="project" value="InterPro"/>
</dbReference>
<organism evidence="5 6">
    <name type="scientific">Chlorella ohadii</name>
    <dbReference type="NCBI Taxonomy" id="2649997"/>
    <lineage>
        <taxon>Eukaryota</taxon>
        <taxon>Viridiplantae</taxon>
        <taxon>Chlorophyta</taxon>
        <taxon>core chlorophytes</taxon>
        <taxon>Trebouxiophyceae</taxon>
        <taxon>Chlorellales</taxon>
        <taxon>Chlorellaceae</taxon>
        <taxon>Chlorella clade</taxon>
        <taxon>Chlorella</taxon>
    </lineage>
</organism>
<keyword evidence="2" id="KW-0812">Transmembrane</keyword>
<sequence length="152" mass="15165">MSLPVEVHEQSWPSRIGAGVGVGFAAGALTGAVASNWGDIKVPSAWPALVRTGSQMAQYGTTLALVGGTFATVDCFVESARGKKDAWNGVLAGAASGAALGLRIGSLSAAVKAAAALALASAIVDLSGGRLVGRGLVDDGATPPRRIYPYNS</sequence>
<dbReference type="EMBL" id="JADXDR010000214">
    <property type="protein sequence ID" value="KAI7835946.1"/>
    <property type="molecule type" value="Genomic_DNA"/>
</dbReference>
<evidence type="ECO:0000256" key="4">
    <source>
        <dbReference type="ARBA" id="ARBA00023136"/>
    </source>
</evidence>
<evidence type="ECO:0000256" key="1">
    <source>
        <dbReference type="ARBA" id="ARBA00004141"/>
    </source>
</evidence>
<dbReference type="GO" id="GO:0042721">
    <property type="term" value="C:TIM22 mitochondrial import inner membrane insertion complex"/>
    <property type="evidence" value="ECO:0007669"/>
    <property type="project" value="InterPro"/>
</dbReference>
<evidence type="ECO:0000256" key="2">
    <source>
        <dbReference type="ARBA" id="ARBA00022692"/>
    </source>
</evidence>
<proteinExistence type="predicted"/>
<dbReference type="AlphaFoldDB" id="A0AAD5DFV1"/>
<evidence type="ECO:0000313" key="5">
    <source>
        <dbReference type="EMBL" id="KAI7835946.1"/>
    </source>
</evidence>
<keyword evidence="6" id="KW-1185">Reference proteome</keyword>